<dbReference type="Proteomes" id="UP000241764">
    <property type="component" value="Unassembled WGS sequence"/>
</dbReference>
<keyword evidence="2" id="KW-1185">Reference proteome</keyword>
<accession>A0A2P7B7C3</accession>
<sequence>MALPTTSIDCAPIAALFVHELKTCSIGSASLVQEPNVEIDLGLKMPEAAGNASDALVTQERS</sequence>
<gene>
    <name evidence="1" type="ORF">CU103_18500</name>
</gene>
<comment type="caution">
    <text evidence="1">The sequence shown here is derived from an EMBL/GenBank/DDBJ whole genome shotgun (WGS) entry which is preliminary data.</text>
</comment>
<evidence type="ECO:0000313" key="2">
    <source>
        <dbReference type="Proteomes" id="UP000241764"/>
    </source>
</evidence>
<evidence type="ECO:0000313" key="1">
    <source>
        <dbReference type="EMBL" id="PSH62352.1"/>
    </source>
</evidence>
<name>A0A2P7B7C3_9HYPH</name>
<reference evidence="2" key="1">
    <citation type="submission" date="2017-11" db="EMBL/GenBank/DDBJ databases">
        <authorList>
            <person name="Kuznetsova I."/>
            <person name="Sazanova A."/>
            <person name="Chirak E."/>
            <person name="Safronova V."/>
            <person name="Willems A."/>
        </authorList>
    </citation>
    <scope>NUCLEOTIDE SEQUENCE [LARGE SCALE GENOMIC DNA]</scope>
    <source>
        <strain evidence="2">CCBAU 03422</strain>
    </source>
</reference>
<organism evidence="1 2">
    <name type="scientific">Phyllobacterium sophorae</name>
    <dbReference type="NCBI Taxonomy" id="1520277"/>
    <lineage>
        <taxon>Bacteria</taxon>
        <taxon>Pseudomonadati</taxon>
        <taxon>Pseudomonadota</taxon>
        <taxon>Alphaproteobacteria</taxon>
        <taxon>Hyphomicrobiales</taxon>
        <taxon>Phyllobacteriaceae</taxon>
        <taxon>Phyllobacterium</taxon>
    </lineage>
</organism>
<protein>
    <submittedName>
        <fullName evidence="1">Uncharacterized protein</fullName>
    </submittedName>
</protein>
<dbReference type="AlphaFoldDB" id="A0A2P7B7C3"/>
<proteinExistence type="predicted"/>
<dbReference type="EMBL" id="PGGM01000009">
    <property type="protein sequence ID" value="PSH62352.1"/>
    <property type="molecule type" value="Genomic_DNA"/>
</dbReference>